<dbReference type="OMA" id="GGIFDDH"/>
<dbReference type="Proteomes" id="UP000258309">
    <property type="component" value="Unassembled WGS sequence"/>
</dbReference>
<dbReference type="STRING" id="5539.A0A3E2GVJ2"/>
<evidence type="ECO:0000313" key="3">
    <source>
        <dbReference type="Proteomes" id="UP000258309"/>
    </source>
</evidence>
<name>A0A3E2GVJ2_SCYLI</name>
<comment type="caution">
    <text evidence="2">The sequence shown here is derived from an EMBL/GenBank/DDBJ whole genome shotgun (WGS) entry which is preliminary data.</text>
</comment>
<gene>
    <name evidence="2" type="ORF">B7463_g11124</name>
</gene>
<accession>A0A3E2GVJ2</accession>
<feature type="non-terminal residue" evidence="2">
    <location>
        <position position="1"/>
    </location>
</feature>
<feature type="signal peptide" evidence="1">
    <location>
        <begin position="1"/>
        <end position="20"/>
    </location>
</feature>
<evidence type="ECO:0000313" key="2">
    <source>
        <dbReference type="EMBL" id="RFU25205.1"/>
    </source>
</evidence>
<dbReference type="OrthoDB" id="3551903at2759"/>
<keyword evidence="3" id="KW-1185">Reference proteome</keyword>
<organism evidence="2 3">
    <name type="scientific">Scytalidium lignicola</name>
    <name type="common">Hyphomycete</name>
    <dbReference type="NCBI Taxonomy" id="5539"/>
    <lineage>
        <taxon>Eukaryota</taxon>
        <taxon>Fungi</taxon>
        <taxon>Dikarya</taxon>
        <taxon>Ascomycota</taxon>
        <taxon>Pezizomycotina</taxon>
        <taxon>Leotiomycetes</taxon>
        <taxon>Leotiomycetes incertae sedis</taxon>
        <taxon>Scytalidium</taxon>
    </lineage>
</organism>
<dbReference type="AlphaFoldDB" id="A0A3E2GVJ2"/>
<feature type="chain" id="PRO_5017809979" evidence="1">
    <location>
        <begin position="21"/>
        <end position="255"/>
    </location>
</feature>
<proteinExistence type="predicted"/>
<sequence>MKFALMTVGSAALSSVLVGAVPLSTRQDDTVFIDLRTGDGDATSGFSIAANQLVSTANLVQSAQKGVSAEAVTTGFFCQAYSDAAGTKELGGVFTSTTSASFTDASDGSVGSTADEAVPVAAFCCVESKLRFPILCKPTSTSTSSASKPTYSSASSASSSTANQVRIQLSGMDDSAAQGEVADDGSLVILKDKGPFYSYVQSGFITDVGTATNPTCQAYSDDQGNVPIGKPFGTSSVYFNDGKEAEVLSVRCKSN</sequence>
<feature type="non-terminal residue" evidence="2">
    <location>
        <position position="255"/>
    </location>
</feature>
<keyword evidence="1" id="KW-0732">Signal</keyword>
<evidence type="ECO:0000256" key="1">
    <source>
        <dbReference type="SAM" id="SignalP"/>
    </source>
</evidence>
<reference evidence="2 3" key="1">
    <citation type="submission" date="2018-05" db="EMBL/GenBank/DDBJ databases">
        <title>Draft genome sequence of Scytalidium lignicola DSM 105466, a ubiquitous saprotrophic fungus.</title>
        <authorList>
            <person name="Buettner E."/>
            <person name="Gebauer A.M."/>
            <person name="Hofrichter M."/>
            <person name="Liers C."/>
            <person name="Kellner H."/>
        </authorList>
    </citation>
    <scope>NUCLEOTIDE SEQUENCE [LARGE SCALE GENOMIC DNA]</scope>
    <source>
        <strain evidence="2 3">DSM 105466</strain>
    </source>
</reference>
<protein>
    <submittedName>
        <fullName evidence="2">Uncharacterized protein</fullName>
    </submittedName>
</protein>
<dbReference type="EMBL" id="NCSJ02000352">
    <property type="protein sequence ID" value="RFU25205.1"/>
    <property type="molecule type" value="Genomic_DNA"/>
</dbReference>